<dbReference type="Gene3D" id="3.10.110.10">
    <property type="entry name" value="Ubiquitin Conjugating Enzyme"/>
    <property type="match status" value="1"/>
</dbReference>
<evidence type="ECO:0000313" key="4">
    <source>
        <dbReference type="EMBL" id="MFH4977499.1"/>
    </source>
</evidence>
<comment type="caution">
    <text evidence="4">The sequence shown here is derived from an EMBL/GenBank/DDBJ whole genome shotgun (WGS) entry which is preliminary data.</text>
</comment>
<dbReference type="PANTHER" id="PTHR46116:SF39">
    <property type="entry name" value="BACULOVIRAL IAP REPEAT-CONTAINING PROTEIN 6"/>
    <property type="match status" value="1"/>
</dbReference>
<dbReference type="EMBL" id="JBGFUD010002350">
    <property type="protein sequence ID" value="MFH4977499.1"/>
    <property type="molecule type" value="Genomic_DNA"/>
</dbReference>
<gene>
    <name evidence="4" type="ORF">AB6A40_004208</name>
</gene>
<feature type="domain" description="UBC core" evidence="3">
    <location>
        <begin position="1102"/>
        <end position="1269"/>
    </location>
</feature>
<evidence type="ECO:0000259" key="3">
    <source>
        <dbReference type="PROSITE" id="PS50127"/>
    </source>
</evidence>
<reference evidence="4 5" key="1">
    <citation type="submission" date="2024-08" db="EMBL/GenBank/DDBJ databases">
        <title>Gnathostoma spinigerum genome.</title>
        <authorList>
            <person name="Gonzalez-Bertolin B."/>
            <person name="Monzon S."/>
            <person name="Zaballos A."/>
            <person name="Jimenez P."/>
            <person name="Dekumyoy P."/>
            <person name="Varona S."/>
            <person name="Cuesta I."/>
            <person name="Sumanam S."/>
            <person name="Adisakwattana P."/>
            <person name="Gasser R.B."/>
            <person name="Hernandez-Gonzalez A."/>
            <person name="Young N.D."/>
            <person name="Perteguer M.J."/>
        </authorList>
    </citation>
    <scope>NUCLEOTIDE SEQUENCE [LARGE SCALE GENOMIC DNA]</scope>
    <source>
        <strain evidence="4">AL3</strain>
        <tissue evidence="4">Liver</tissue>
    </source>
</reference>
<evidence type="ECO:0000256" key="2">
    <source>
        <dbReference type="ARBA" id="ARBA00022786"/>
    </source>
</evidence>
<dbReference type="SMART" id="SM00212">
    <property type="entry name" value="UBCc"/>
    <property type="match status" value="1"/>
</dbReference>
<dbReference type="InterPro" id="IPR016135">
    <property type="entry name" value="UBQ-conjugating_enzyme/RWD"/>
</dbReference>
<dbReference type="InterPro" id="IPR000608">
    <property type="entry name" value="UBC"/>
</dbReference>
<dbReference type="CDD" id="cd23810">
    <property type="entry name" value="UBCc_BIRC6"/>
    <property type="match status" value="1"/>
</dbReference>
<dbReference type="Proteomes" id="UP001608902">
    <property type="component" value="Unassembled WGS sequence"/>
</dbReference>
<name>A0ABD6EH72_9BILA</name>
<organism evidence="4 5">
    <name type="scientific">Gnathostoma spinigerum</name>
    <dbReference type="NCBI Taxonomy" id="75299"/>
    <lineage>
        <taxon>Eukaryota</taxon>
        <taxon>Metazoa</taxon>
        <taxon>Ecdysozoa</taxon>
        <taxon>Nematoda</taxon>
        <taxon>Chromadorea</taxon>
        <taxon>Rhabditida</taxon>
        <taxon>Spirurina</taxon>
        <taxon>Gnathostomatomorpha</taxon>
        <taxon>Gnathostomatoidea</taxon>
        <taxon>Gnathostomatidae</taxon>
        <taxon>Gnathostoma</taxon>
    </lineage>
</organism>
<keyword evidence="1" id="KW-0808">Transferase</keyword>
<dbReference type="SUPFAM" id="SSF54495">
    <property type="entry name" value="UBC-like"/>
    <property type="match status" value="1"/>
</dbReference>
<protein>
    <recommendedName>
        <fullName evidence="3">UBC core domain-containing protein</fullName>
    </recommendedName>
</protein>
<dbReference type="PANTHER" id="PTHR46116">
    <property type="entry name" value="(E3-INDEPENDENT) E2 UBIQUITIN-CONJUGATING ENZYME"/>
    <property type="match status" value="1"/>
</dbReference>
<keyword evidence="2" id="KW-0833">Ubl conjugation pathway</keyword>
<evidence type="ECO:0000256" key="1">
    <source>
        <dbReference type="ARBA" id="ARBA00022679"/>
    </source>
</evidence>
<dbReference type="FunFam" id="3.10.110.10:FF:000014">
    <property type="entry name" value="Baculoviral IAP repeat-containing protein 6"/>
    <property type="match status" value="1"/>
</dbReference>
<dbReference type="PROSITE" id="PS50127">
    <property type="entry name" value="UBC_2"/>
    <property type="match status" value="1"/>
</dbReference>
<accession>A0ABD6EH72</accession>
<dbReference type="Pfam" id="PF00179">
    <property type="entry name" value="UQ_con"/>
    <property type="match status" value="1"/>
</dbReference>
<keyword evidence="5" id="KW-1185">Reference proteome</keyword>
<sequence>MRCDTVAICVEVLPDAIKSLCSLAGNEQNEYIETLAHAASWLLASLVRGVPRSIHDILHNLGVVDASFRPVSQPIDCHVASVISKVCQSASAVRHLLQVGLMDYWLQKAIEISKGRAISRVEELISIVSCFASLSVIEVVVEYLDGSSASNLFLPLISFVLHSTTCFGITSAGGRWPLELESATIRLMSRCVSVGGGHRERISNILCTLLKEATSLNGTIQQMVLLTVLNDETITVKLVDDVTESTKLTFDLCDRIQHPVFGCSRRERVVSVSLYSACRHLLPPAALAFNTGQREALREIACGGSSRSFEIRDDSSTVNEKMECSTDDDEKSSMNLIMHLICDAYSDRRPMSGDWTLGQLVDSLRIADRFTHRSGESSFLHGEMKVEDSAFSERRNRLITMNDLTDGYFTLTLKIKASSPQELLRAVEDEFSVADVNCCSPPRISTLQHFARAGGLAVLAQHLQLYQPSPSSNITASTRSWRDRPHGSNIGFSAALCAPSSSDAAYYPLFSCLGDPMSFEEAAVSFAAFDGSSNVPAYEDLEFIDMPSAPQANIDMVPKNLITFPTVGTMQSGGFSANSASNKTTSSRLSRGSTNTLTYGLSPYVVVVFSVLLRLEGYAELLVTFDRQRSKRLLRLAMGVSAIEHGINETKFNQQSTSSNGESTLLGENEAEALALLPFVALDLLYRTHTLDSNAGRAIRDASIHLGVLDILLVCLAHYGHQQHRKEPLRPDSLLPAPDTVSLTENLLRVASQLEMMRIEASNSTSGVGYESRFGNSFSDSDRASQQRNFWAKGTGFGSGTTQQQWNVDLHVMKRRQDEEMVTCLLRVLASFIYPNGLRFHRRLRSRSCRSTRLSESRSDEKTLSPIAELPSSGSLSELYPSVLSLPNDGFESGTLTVPVVCVLSRSCLLPTVCSYLRNDSVLDISRHVDVYEAVINLVAAFALSPSVLSLDGRDQVNVLLSECDSDCSLLSMLKKLYDCISVYLSKLCNGEAVEECDKENLKDGCHRSEEESETDRGREEGLMRLAPLITKTCTILSRRIGSEVTKCEDLPRAIITVEERYIEEMKSIQFETIPFFKEGARIPYHYESSLSSVGHTAAMGKRTRRLAQEIVTLSNSLPLSASSSVFLRTAEERLDVMKVLITGPADTPYMNGCFEFDVWFPSDYPNSPMHVNLETTGNHTVRFNPNLYNDGKVCLSVLNTWHGRPEERWNPETSSFLQVIVSMQSLILVAEPYFNEPGYERSRCTPPGQRASQDYDANIRQATVRWAMLEMIRHPPVAFADVIKKHFWLKKNEIISQITDWIREMETQLDEQRGSARNLHVHLGSLKRHYASIREEFAKMECPDNFKIDVSSCKLEQSASTQTLGGEVISERAVTGQSQPLTSTPNASIAQQPMAVVSPLGSMKVLKL</sequence>
<dbReference type="GO" id="GO:0016740">
    <property type="term" value="F:transferase activity"/>
    <property type="evidence" value="ECO:0007669"/>
    <property type="project" value="UniProtKB-KW"/>
</dbReference>
<evidence type="ECO:0000313" key="5">
    <source>
        <dbReference type="Proteomes" id="UP001608902"/>
    </source>
</evidence>
<proteinExistence type="predicted"/>